<keyword evidence="2" id="KW-1185">Reference proteome</keyword>
<proteinExistence type="predicted"/>
<dbReference type="EMBL" id="CM042050">
    <property type="protein sequence ID" value="KAI3733352.1"/>
    <property type="molecule type" value="Genomic_DNA"/>
</dbReference>
<comment type="caution">
    <text evidence="1">The sequence shown here is derived from an EMBL/GenBank/DDBJ whole genome shotgun (WGS) entry which is preliminary data.</text>
</comment>
<protein>
    <submittedName>
        <fullName evidence="1">Uncharacterized protein</fullName>
    </submittedName>
</protein>
<gene>
    <name evidence="1" type="ORF">L6452_12795</name>
</gene>
<reference evidence="1 2" key="2">
    <citation type="journal article" date="2022" name="Mol. Ecol. Resour.">
        <title>The genomes of chicory, endive, great burdock and yacon provide insights into Asteraceae paleo-polyploidization history and plant inulin production.</title>
        <authorList>
            <person name="Fan W."/>
            <person name="Wang S."/>
            <person name="Wang H."/>
            <person name="Wang A."/>
            <person name="Jiang F."/>
            <person name="Liu H."/>
            <person name="Zhao H."/>
            <person name="Xu D."/>
            <person name="Zhang Y."/>
        </authorList>
    </citation>
    <scope>NUCLEOTIDE SEQUENCE [LARGE SCALE GENOMIC DNA]</scope>
    <source>
        <strain evidence="2">cv. Niubang</strain>
    </source>
</reference>
<organism evidence="1 2">
    <name type="scientific">Arctium lappa</name>
    <name type="common">Greater burdock</name>
    <name type="synonym">Lappa major</name>
    <dbReference type="NCBI Taxonomy" id="4217"/>
    <lineage>
        <taxon>Eukaryota</taxon>
        <taxon>Viridiplantae</taxon>
        <taxon>Streptophyta</taxon>
        <taxon>Embryophyta</taxon>
        <taxon>Tracheophyta</taxon>
        <taxon>Spermatophyta</taxon>
        <taxon>Magnoliopsida</taxon>
        <taxon>eudicotyledons</taxon>
        <taxon>Gunneridae</taxon>
        <taxon>Pentapetalae</taxon>
        <taxon>asterids</taxon>
        <taxon>campanulids</taxon>
        <taxon>Asterales</taxon>
        <taxon>Asteraceae</taxon>
        <taxon>Carduoideae</taxon>
        <taxon>Cardueae</taxon>
        <taxon>Arctiinae</taxon>
        <taxon>Arctium</taxon>
    </lineage>
</organism>
<accession>A0ACB9CGD9</accession>
<sequence length="73" mass="7801">MSLVGLPPPPPPPPPPPGPAQPSPPRLHQFLTNPSPSISPQTDKVFEETEAMAMSTSSQSLPQHRSHLLFSLS</sequence>
<evidence type="ECO:0000313" key="1">
    <source>
        <dbReference type="EMBL" id="KAI3733352.1"/>
    </source>
</evidence>
<evidence type="ECO:0000313" key="2">
    <source>
        <dbReference type="Proteomes" id="UP001055879"/>
    </source>
</evidence>
<name>A0ACB9CGD9_ARCLA</name>
<reference evidence="2" key="1">
    <citation type="journal article" date="2022" name="Mol. Ecol. Resour.">
        <title>The genomes of chicory, endive, great burdock and yacon provide insights into Asteraceae palaeo-polyploidization history and plant inulin production.</title>
        <authorList>
            <person name="Fan W."/>
            <person name="Wang S."/>
            <person name="Wang H."/>
            <person name="Wang A."/>
            <person name="Jiang F."/>
            <person name="Liu H."/>
            <person name="Zhao H."/>
            <person name="Xu D."/>
            <person name="Zhang Y."/>
        </authorList>
    </citation>
    <scope>NUCLEOTIDE SEQUENCE [LARGE SCALE GENOMIC DNA]</scope>
    <source>
        <strain evidence="2">cv. Niubang</strain>
    </source>
</reference>
<dbReference type="Proteomes" id="UP001055879">
    <property type="component" value="Linkage Group LG04"/>
</dbReference>